<dbReference type="AlphaFoldDB" id="A0A849BTD3"/>
<reference evidence="1 2" key="1">
    <citation type="submission" date="2020-05" db="EMBL/GenBank/DDBJ databases">
        <title>MicrobeNet Type strains.</title>
        <authorList>
            <person name="Nicholson A.C."/>
        </authorList>
    </citation>
    <scope>NUCLEOTIDE SEQUENCE [LARGE SCALE GENOMIC DNA]</scope>
    <source>
        <strain evidence="1 2">JCM 3224</strain>
    </source>
</reference>
<organism evidence="1 2">
    <name type="scientific">Nocardia uniformis</name>
    <dbReference type="NCBI Taxonomy" id="53432"/>
    <lineage>
        <taxon>Bacteria</taxon>
        <taxon>Bacillati</taxon>
        <taxon>Actinomycetota</taxon>
        <taxon>Actinomycetes</taxon>
        <taxon>Mycobacteriales</taxon>
        <taxon>Nocardiaceae</taxon>
        <taxon>Nocardia</taxon>
    </lineage>
</organism>
<accession>A0A849BTD3</accession>
<comment type="caution">
    <text evidence="1">The sequence shown here is derived from an EMBL/GenBank/DDBJ whole genome shotgun (WGS) entry which is preliminary data.</text>
</comment>
<proteinExistence type="predicted"/>
<dbReference type="EMBL" id="JABELX010000003">
    <property type="protein sequence ID" value="NNH69853.1"/>
    <property type="molecule type" value="Genomic_DNA"/>
</dbReference>
<name>A0A849BTD3_9NOCA</name>
<sequence length="127" mass="13068">MAAVKDTVQGLHSRRSILSIRSEGSILSIGSAYSVLSIGSVGSVLSIGSVGSFGSIISSGSFASLGSAFSAMSRWSLFSWHGDRVALSNGGKAVGTAELVDMEGRPALRVVPDEPGLRQDPTSHCQT</sequence>
<gene>
    <name evidence="1" type="ORF">HLB23_08235</name>
</gene>
<keyword evidence="2" id="KW-1185">Reference proteome</keyword>
<dbReference type="RefSeq" id="WP_067517738.1">
    <property type="nucleotide sequence ID" value="NZ_JABELX010000003.1"/>
</dbReference>
<evidence type="ECO:0000313" key="2">
    <source>
        <dbReference type="Proteomes" id="UP000586827"/>
    </source>
</evidence>
<evidence type="ECO:0000313" key="1">
    <source>
        <dbReference type="EMBL" id="NNH69853.1"/>
    </source>
</evidence>
<protein>
    <submittedName>
        <fullName evidence="1">Uncharacterized protein</fullName>
    </submittedName>
</protein>
<dbReference type="Proteomes" id="UP000586827">
    <property type="component" value="Unassembled WGS sequence"/>
</dbReference>